<dbReference type="CDD" id="cd02758">
    <property type="entry name" value="MopB_Tetrathionate-Ra"/>
    <property type="match status" value="1"/>
</dbReference>
<dbReference type="Proteomes" id="UP000240987">
    <property type="component" value="Unassembled WGS sequence"/>
</dbReference>
<dbReference type="AlphaFoldDB" id="A0A2T3JIS5"/>
<keyword evidence="5" id="KW-0479">Metal-binding</keyword>
<keyword evidence="13" id="KW-1185">Reference proteome</keyword>
<dbReference type="SUPFAM" id="SSF50692">
    <property type="entry name" value="ADC-like"/>
    <property type="match status" value="1"/>
</dbReference>
<feature type="domain" description="4Fe-4S Mo/W bis-MGD-type" evidence="11">
    <location>
        <begin position="72"/>
        <end position="156"/>
    </location>
</feature>
<evidence type="ECO:0000256" key="9">
    <source>
        <dbReference type="ARBA" id="ARBA00023014"/>
    </source>
</evidence>
<evidence type="ECO:0000256" key="1">
    <source>
        <dbReference type="ARBA" id="ARBA00001942"/>
    </source>
</evidence>
<evidence type="ECO:0000256" key="7">
    <source>
        <dbReference type="ARBA" id="ARBA00023002"/>
    </source>
</evidence>
<dbReference type="RefSeq" id="WP_107242625.1">
    <property type="nucleotide sequence ID" value="NZ_PYMJ01000008.1"/>
</dbReference>
<evidence type="ECO:0000256" key="10">
    <source>
        <dbReference type="SAM" id="SignalP"/>
    </source>
</evidence>
<dbReference type="EMBL" id="PYMJ01000008">
    <property type="protein sequence ID" value="PSU48876.1"/>
    <property type="molecule type" value="Genomic_DNA"/>
</dbReference>
<dbReference type="InterPro" id="IPR006657">
    <property type="entry name" value="MoPterin_dinucl-bd_dom"/>
</dbReference>
<reference evidence="12 13" key="1">
    <citation type="submission" date="2018-01" db="EMBL/GenBank/DDBJ databases">
        <title>Whole genome sequencing of Histamine producing bacteria.</title>
        <authorList>
            <person name="Butler K."/>
        </authorList>
    </citation>
    <scope>NUCLEOTIDE SEQUENCE [LARGE SCALE GENOMIC DNA]</scope>
    <source>
        <strain evidence="12 13">JCM 12947</strain>
    </source>
</reference>
<dbReference type="OrthoDB" id="9815647at2"/>
<organism evidence="12 13">
    <name type="scientific">Photobacterium frigidiphilum</name>
    <dbReference type="NCBI Taxonomy" id="264736"/>
    <lineage>
        <taxon>Bacteria</taxon>
        <taxon>Pseudomonadati</taxon>
        <taxon>Pseudomonadota</taxon>
        <taxon>Gammaproteobacteria</taxon>
        <taxon>Vibrionales</taxon>
        <taxon>Vibrionaceae</taxon>
        <taxon>Photobacterium</taxon>
    </lineage>
</organism>
<dbReference type="PROSITE" id="PS51669">
    <property type="entry name" value="4FE4S_MOW_BIS_MGD"/>
    <property type="match status" value="1"/>
</dbReference>
<gene>
    <name evidence="12" type="ORF">C9J12_10260</name>
</gene>
<sequence>MDKKRRQFIKSGLAVGGVSAFAAGYSSTAQHMVEGLVTGTSGVPTKDAHFGNSLEPEYKVNENGNLISNPNQRVAPSMCFGCWTLCGVRVRVDNKTDEILRISGNPYHPLSNDQQIPFNTPVKQAYLSLTGEAGLAGRSTACARGNGMLEIRNSPYRITQPLKRVGKRGEGKWIPISYEQLLTEVTEGGNLFNEGHVDGLKAIRDLTTPVDPNNPEYGPKANQLLVTNAGNEGRDDILKRFAFNSFGTRNFGHHGSYCGYAFRAGSGALMNDLDKFSHVKPDLDNTEFALFIGMSPAQAGNPFKRQARQLANARTNGSFEYVVVSPALPASSSLAAGLNNNWLPIKPGTDSALVMGMIQWIIANERYNRTFLSQPSAQAMRVAGTAHWCNATHLVISDESHPRFGSFLRASDMGMPYGGEVRSEADAYLVMDAKTNTLSINTQAEPAQLFVDTEMETTQGTVRVKSSFQHLKEQAFKYDIAYYSEQCGISETQIISLAQRFTSHGTKAVVDTHGGNMHSNGFYNAYTILMLNAMIGNINLKGGVMAKAGGYPTSGNGPRYDFTTFPGKVGPKGVFLSRSKFPYEKTSEYKRKVTAGTSPYPTRAPWYPISAPLLTEHLSAAIDGYPYRLKAWINHMANPLYGVPGLQDLIGEKLKDPKELPLIISVDAFINETTALSDYIVPDTVTYESWGMTSPWHGVPTKAVTARWPIVKPLTEKTADGRTINLENFFIDIAKRLSLGGFGDNAIKDAQGNWHAINNADDFYLRSAANLAYVAKGVPAASVEDIYLSGLERLLPDMQRVLTEEELGKVAFILSRGGRFEDASESYKGEFMKYQWQKPLAIWNEKLGTSRNTLSGQFYSGCPTWYPQKLADGTPLRERYTEQEWPFTLTNFKSNIHSAVSNLSPRLNSIKGVNPVYIHPQDALKWELSTGDQFTITTPSNSTVAIAIIVEGVQQGTLGIEHGFGHKELGARSHTIGDKVQPINRYNADGVNINDIGLTDPTREGKGVLLDWVVGAAARQALPAKIAKV</sequence>
<evidence type="ECO:0000256" key="4">
    <source>
        <dbReference type="ARBA" id="ARBA00022505"/>
    </source>
</evidence>
<dbReference type="PROSITE" id="PS51318">
    <property type="entry name" value="TAT"/>
    <property type="match status" value="1"/>
</dbReference>
<dbReference type="InterPro" id="IPR037946">
    <property type="entry name" value="MopB_CT_Tetrathionate"/>
</dbReference>
<dbReference type="InterPro" id="IPR006963">
    <property type="entry name" value="Mopterin_OxRdtase_4Fe-4S_dom"/>
</dbReference>
<keyword evidence="3" id="KW-0004">4Fe-4S</keyword>
<dbReference type="InterPro" id="IPR041929">
    <property type="entry name" value="Tetrathionate-R_A_N"/>
</dbReference>
<evidence type="ECO:0000256" key="3">
    <source>
        <dbReference type="ARBA" id="ARBA00022485"/>
    </source>
</evidence>
<evidence type="ECO:0000256" key="8">
    <source>
        <dbReference type="ARBA" id="ARBA00023004"/>
    </source>
</evidence>
<dbReference type="GO" id="GO:0046872">
    <property type="term" value="F:metal ion binding"/>
    <property type="evidence" value="ECO:0007669"/>
    <property type="project" value="UniProtKB-KW"/>
</dbReference>
<evidence type="ECO:0000259" key="11">
    <source>
        <dbReference type="PROSITE" id="PS51669"/>
    </source>
</evidence>
<dbReference type="SMART" id="SM00926">
    <property type="entry name" value="Molybdop_Fe4S4"/>
    <property type="match status" value="1"/>
</dbReference>
<proteinExistence type="inferred from homology"/>
<dbReference type="GO" id="GO:0043546">
    <property type="term" value="F:molybdopterin cofactor binding"/>
    <property type="evidence" value="ECO:0007669"/>
    <property type="project" value="InterPro"/>
</dbReference>
<dbReference type="CDD" id="cd02780">
    <property type="entry name" value="MopB_CT_Tetrathionate_Arsenate-R"/>
    <property type="match status" value="1"/>
</dbReference>
<evidence type="ECO:0000256" key="5">
    <source>
        <dbReference type="ARBA" id="ARBA00022723"/>
    </source>
</evidence>
<comment type="similarity">
    <text evidence="2">Belongs to the prokaryotic molybdopterin-containing oxidoreductase family.</text>
</comment>
<dbReference type="Pfam" id="PF00384">
    <property type="entry name" value="Molybdopterin"/>
    <property type="match status" value="1"/>
</dbReference>
<accession>A0A2T3JIS5</accession>
<dbReference type="InterPro" id="IPR050612">
    <property type="entry name" value="Prok_Mopterin_Oxidored"/>
</dbReference>
<dbReference type="InterPro" id="IPR009010">
    <property type="entry name" value="Asp_de-COase-like_dom_sf"/>
</dbReference>
<keyword evidence="6 10" id="KW-0732">Signal</keyword>
<dbReference type="SUPFAM" id="SSF53706">
    <property type="entry name" value="Formate dehydrogenase/DMSO reductase, domains 1-3"/>
    <property type="match status" value="1"/>
</dbReference>
<dbReference type="InterPro" id="IPR006656">
    <property type="entry name" value="Mopterin_OxRdtase"/>
</dbReference>
<name>A0A2T3JIS5_9GAMM</name>
<keyword evidence="8" id="KW-0408">Iron</keyword>
<evidence type="ECO:0000256" key="2">
    <source>
        <dbReference type="ARBA" id="ARBA00010312"/>
    </source>
</evidence>
<feature type="chain" id="PRO_5015697524" evidence="10">
    <location>
        <begin position="23"/>
        <end position="1029"/>
    </location>
</feature>
<comment type="caution">
    <text evidence="12">The sequence shown here is derived from an EMBL/GenBank/DDBJ whole genome shotgun (WGS) entry which is preliminary data.</text>
</comment>
<dbReference type="PANTHER" id="PTHR43742">
    <property type="entry name" value="TRIMETHYLAMINE-N-OXIDE REDUCTASE"/>
    <property type="match status" value="1"/>
</dbReference>
<dbReference type="Gene3D" id="2.20.25.90">
    <property type="entry name" value="ADC-like domains"/>
    <property type="match status" value="1"/>
</dbReference>
<comment type="cofactor">
    <cofactor evidence="1">
        <name>Mo-bis(molybdopterin guanine dinucleotide)</name>
        <dbReference type="ChEBI" id="CHEBI:60539"/>
    </cofactor>
</comment>
<dbReference type="GO" id="GO:0016491">
    <property type="term" value="F:oxidoreductase activity"/>
    <property type="evidence" value="ECO:0007669"/>
    <property type="project" value="UniProtKB-KW"/>
</dbReference>
<dbReference type="GO" id="GO:0051539">
    <property type="term" value="F:4 iron, 4 sulfur cluster binding"/>
    <property type="evidence" value="ECO:0007669"/>
    <property type="project" value="UniProtKB-KW"/>
</dbReference>
<protein>
    <submittedName>
        <fullName evidence="12">Tetrathionate reductase subunit TtrA</fullName>
    </submittedName>
</protein>
<dbReference type="Gene3D" id="3.40.50.740">
    <property type="match status" value="2"/>
</dbReference>
<evidence type="ECO:0000313" key="12">
    <source>
        <dbReference type="EMBL" id="PSU48876.1"/>
    </source>
</evidence>
<keyword evidence="7" id="KW-0560">Oxidoreductase</keyword>
<feature type="signal peptide" evidence="10">
    <location>
        <begin position="1"/>
        <end position="22"/>
    </location>
</feature>
<dbReference type="InterPro" id="IPR006311">
    <property type="entry name" value="TAT_signal"/>
</dbReference>
<dbReference type="Gene3D" id="2.40.40.20">
    <property type="match status" value="1"/>
</dbReference>
<keyword evidence="9" id="KW-0411">Iron-sulfur</keyword>
<keyword evidence="4" id="KW-0500">Molybdenum</keyword>
<evidence type="ECO:0000313" key="13">
    <source>
        <dbReference type="Proteomes" id="UP000240987"/>
    </source>
</evidence>
<evidence type="ECO:0000256" key="6">
    <source>
        <dbReference type="ARBA" id="ARBA00022729"/>
    </source>
</evidence>
<dbReference type="PANTHER" id="PTHR43742:SF9">
    <property type="entry name" value="TETRATHIONATE REDUCTASE SUBUNIT A"/>
    <property type="match status" value="1"/>
</dbReference>
<dbReference type="Gene3D" id="3.40.228.10">
    <property type="entry name" value="Dimethylsulfoxide Reductase, domain 2"/>
    <property type="match status" value="1"/>
</dbReference>
<dbReference type="Pfam" id="PF01568">
    <property type="entry name" value="Molydop_binding"/>
    <property type="match status" value="1"/>
</dbReference>